<accession>A0A1B2LXV6</accession>
<name>A0A1B2LXV6_9GAMM</name>
<dbReference type="EMBL" id="CP016895">
    <property type="protein sequence ID" value="AOA57802.1"/>
    <property type="molecule type" value="Genomic_DNA"/>
</dbReference>
<organism evidence="1 2">
    <name type="scientific">Acinetobacter larvae</name>
    <dbReference type="NCBI Taxonomy" id="1789224"/>
    <lineage>
        <taxon>Bacteria</taxon>
        <taxon>Pseudomonadati</taxon>
        <taxon>Pseudomonadota</taxon>
        <taxon>Gammaproteobacteria</taxon>
        <taxon>Moraxellales</taxon>
        <taxon>Moraxellaceae</taxon>
        <taxon>Acinetobacter</taxon>
    </lineage>
</organism>
<evidence type="ECO:0000313" key="1">
    <source>
        <dbReference type="EMBL" id="AOA57802.1"/>
    </source>
</evidence>
<sequence>MGRLNCSDQGQPSQKSYSVPENTIKITKKISYCAAVCLATFRLGMRLNVIAIKAFIEMCVQEGRIISSFDFSDTKKIAISI</sequence>
<dbReference type="Proteomes" id="UP000093391">
    <property type="component" value="Chromosome"/>
</dbReference>
<protein>
    <submittedName>
        <fullName evidence="1">Uncharacterized protein</fullName>
    </submittedName>
</protein>
<dbReference type="AlphaFoldDB" id="A0A1B2LXV6"/>
<dbReference type="KEGG" id="ala:BFG52_05175"/>
<gene>
    <name evidence="1" type="ORF">BFG52_05175</name>
</gene>
<dbReference type="STRING" id="1789224.BFG52_05175"/>
<keyword evidence="2" id="KW-1185">Reference proteome</keyword>
<proteinExistence type="predicted"/>
<evidence type="ECO:0000313" key="2">
    <source>
        <dbReference type="Proteomes" id="UP000093391"/>
    </source>
</evidence>
<reference evidence="1 2" key="1">
    <citation type="submission" date="2016-08" db="EMBL/GenBank/DDBJ databases">
        <authorList>
            <person name="Seilhamer J.J."/>
        </authorList>
    </citation>
    <scope>NUCLEOTIDE SEQUENCE [LARGE SCALE GENOMIC DNA]</scope>
    <source>
        <strain evidence="1 2">BRTC-1</strain>
    </source>
</reference>